<evidence type="ECO:0000313" key="2">
    <source>
        <dbReference type="Proteomes" id="UP001497544"/>
    </source>
</evidence>
<accession>A0AAV1MAM9</accession>
<name>A0AAV1MAM9_9CAUD</name>
<sequence>MNTPSIATILYNPAAKAKDSVGQFMDSMGFLSSSKDVRVTMREFDTLDASGWRWTHAIHLQVTTQAGGLVTEVTITDNDYDMLFHKADQWLWGIENDLSYWN</sequence>
<reference evidence="1 2" key="1">
    <citation type="submission" date="2023-10" db="EMBL/GenBank/DDBJ databases">
        <authorList>
            <person name="Robby Concha-Eloko"/>
            <person name="Pilar Barberan- Martinez"/>
            <person name="Rafael Sanjuan"/>
            <person name="Pilar Domingo-Calap"/>
        </authorList>
    </citation>
    <scope>NUCLEOTIDE SEQUENCE [LARGE SCALE GENOMIC DNA]</scope>
</reference>
<keyword evidence="2" id="KW-1185">Reference proteome</keyword>
<organism evidence="1 2">
    <name type="scientific">Klebsiella phage vB_Kpl_K56PH164C1</name>
    <dbReference type="NCBI Taxonomy" id="3071653"/>
    <lineage>
        <taxon>Viruses</taxon>
        <taxon>Duplodnaviria</taxon>
        <taxon>Heunggongvirae</taxon>
        <taxon>Uroviricota</taxon>
        <taxon>Caudoviricetes</taxon>
        <taxon>Autographivirales</taxon>
        <taxon>Autotranscriptaviridae</taxon>
        <taxon>Studiervirinae</taxon>
        <taxon>Przondovirus</taxon>
        <taxon>Przondovirus K56PH164C1</taxon>
    </lineage>
</organism>
<gene>
    <name evidence="1" type="ORF">K56PH164C1_LOCUS12</name>
</gene>
<protein>
    <submittedName>
        <fullName evidence="1">Uncharacterized protein</fullName>
    </submittedName>
</protein>
<evidence type="ECO:0000313" key="1">
    <source>
        <dbReference type="EMBL" id="CAK6589160.1"/>
    </source>
</evidence>
<dbReference type="Proteomes" id="UP001497544">
    <property type="component" value="Chromosome"/>
</dbReference>
<dbReference type="EMBL" id="OY977469">
    <property type="protein sequence ID" value="CAK6589160.1"/>
    <property type="molecule type" value="Genomic_DNA"/>
</dbReference>
<proteinExistence type="predicted"/>